<accession>A0A2I0XDJ4</accession>
<dbReference type="PANTHER" id="PTHR11527">
    <property type="entry name" value="HEAT-SHOCK PROTEIN 20 FAMILY MEMBER"/>
    <property type="match status" value="1"/>
</dbReference>
<dbReference type="Pfam" id="PF00011">
    <property type="entry name" value="HSP20"/>
    <property type="match status" value="1"/>
</dbReference>
<dbReference type="InterPro" id="IPR031107">
    <property type="entry name" value="Small_HSP"/>
</dbReference>
<evidence type="ECO:0000256" key="3">
    <source>
        <dbReference type="RuleBase" id="RU003616"/>
    </source>
</evidence>
<protein>
    <submittedName>
        <fullName evidence="7">22.0 kDa heat shock protein</fullName>
    </submittedName>
</protein>
<feature type="chain" id="PRO_5014194792" evidence="4">
    <location>
        <begin position="26"/>
        <end position="194"/>
    </location>
</feature>
<feature type="signal peptide" evidence="4">
    <location>
        <begin position="1"/>
        <end position="25"/>
    </location>
</feature>
<keyword evidence="1 7" id="KW-0346">Stress response</keyword>
<evidence type="ECO:0000256" key="1">
    <source>
        <dbReference type="ARBA" id="ARBA00023016"/>
    </source>
</evidence>
<dbReference type="InterPro" id="IPR002068">
    <property type="entry name" value="A-crystallin/Hsp20_dom"/>
</dbReference>
<dbReference type="STRING" id="906689.A0A2I0XDJ4"/>
<dbReference type="InterPro" id="IPR008978">
    <property type="entry name" value="HSP20-like_chaperone"/>
</dbReference>
<keyword evidence="8" id="KW-1185">Reference proteome</keyword>
<reference evidence="7 8" key="1">
    <citation type="journal article" date="2016" name="Sci. Rep.">
        <title>The Dendrobium catenatum Lindl. genome sequence provides insights into polysaccharide synthase, floral development and adaptive evolution.</title>
        <authorList>
            <person name="Zhang G.Q."/>
            <person name="Xu Q."/>
            <person name="Bian C."/>
            <person name="Tsai W.C."/>
            <person name="Yeh C.M."/>
            <person name="Liu K.W."/>
            <person name="Yoshida K."/>
            <person name="Zhang L.S."/>
            <person name="Chang S.B."/>
            <person name="Chen F."/>
            <person name="Shi Y."/>
            <person name="Su Y.Y."/>
            <person name="Zhang Y.Q."/>
            <person name="Chen L.J."/>
            <person name="Yin Y."/>
            <person name="Lin M."/>
            <person name="Huang H."/>
            <person name="Deng H."/>
            <person name="Wang Z.W."/>
            <person name="Zhu S.L."/>
            <person name="Zhao X."/>
            <person name="Deng C."/>
            <person name="Niu S.C."/>
            <person name="Huang J."/>
            <person name="Wang M."/>
            <person name="Liu G.H."/>
            <person name="Yang H.J."/>
            <person name="Xiao X.J."/>
            <person name="Hsiao Y.Y."/>
            <person name="Wu W.L."/>
            <person name="Chen Y.Y."/>
            <person name="Mitsuda N."/>
            <person name="Ohme-Takagi M."/>
            <person name="Luo Y.B."/>
            <person name="Van de Peer Y."/>
            <person name="Liu Z.J."/>
        </authorList>
    </citation>
    <scope>NUCLEOTIDE SEQUENCE [LARGE SCALE GENOMIC DNA]</scope>
    <source>
        <tissue evidence="7">The whole plant</tissue>
    </source>
</reference>
<dbReference type="SUPFAM" id="SSF49764">
    <property type="entry name" value="HSP20-like chaperones"/>
    <property type="match status" value="1"/>
</dbReference>
<gene>
    <name evidence="7" type="primary">HSP22.0</name>
    <name evidence="7" type="ORF">MA16_Dca001801</name>
</gene>
<dbReference type="Proteomes" id="UP000233837">
    <property type="component" value="Unassembled WGS sequence"/>
</dbReference>
<evidence type="ECO:0000313" key="7">
    <source>
        <dbReference type="EMBL" id="PKU85970.1"/>
    </source>
</evidence>
<dbReference type="PROSITE" id="PS01031">
    <property type="entry name" value="SHSP"/>
    <property type="match status" value="1"/>
</dbReference>
<name>A0A2I0XDJ4_9ASPA</name>
<evidence type="ECO:0000256" key="2">
    <source>
        <dbReference type="PROSITE-ProRule" id="PRU00285"/>
    </source>
</evidence>
<dbReference type="CDD" id="cd06472">
    <property type="entry name" value="ACD_ScHsp26_like"/>
    <property type="match status" value="1"/>
</dbReference>
<feature type="domain" description="SHSP" evidence="5">
    <location>
        <begin position="59"/>
        <end position="175"/>
    </location>
</feature>
<evidence type="ECO:0000259" key="5">
    <source>
        <dbReference type="PROSITE" id="PS01031"/>
    </source>
</evidence>
<dbReference type="OrthoDB" id="1431247at2759"/>
<proteinExistence type="inferred from homology"/>
<dbReference type="AlphaFoldDB" id="A0A2I0XDJ4"/>
<dbReference type="Gene3D" id="2.60.40.790">
    <property type="match status" value="1"/>
</dbReference>
<comment type="similarity">
    <text evidence="2 3">Belongs to the small heat shock protein (HSP20) family.</text>
</comment>
<keyword evidence="4" id="KW-0732">Signal</keyword>
<sequence>MITRTAFFSFSLLLFLLSTTTSSSASLLQSLDPVTERLIDPFRILEHIPFELDRADLTPAVYPTTATVNWKETPTAHEISIDVPGMKKDELKIEVLDENRVLRVSGERRREEEKKGEKWHRVERAERFWRQFRLPENVELDSVTAKLEDGVLTVTLPKLALDKVKGPRTVNIVGGEVEKESLSGGKDVGKKVEL</sequence>
<reference evidence="7 8" key="2">
    <citation type="journal article" date="2017" name="Nature">
        <title>The Apostasia genome and the evolution of orchids.</title>
        <authorList>
            <person name="Zhang G.Q."/>
            <person name="Liu K.W."/>
            <person name="Li Z."/>
            <person name="Lohaus R."/>
            <person name="Hsiao Y.Y."/>
            <person name="Niu S.C."/>
            <person name="Wang J.Y."/>
            <person name="Lin Y.C."/>
            <person name="Xu Q."/>
            <person name="Chen L.J."/>
            <person name="Yoshida K."/>
            <person name="Fujiwara S."/>
            <person name="Wang Z.W."/>
            <person name="Zhang Y.Q."/>
            <person name="Mitsuda N."/>
            <person name="Wang M."/>
            <person name="Liu G.H."/>
            <person name="Pecoraro L."/>
            <person name="Huang H.X."/>
            <person name="Xiao X.J."/>
            <person name="Lin M."/>
            <person name="Wu X.Y."/>
            <person name="Wu W.L."/>
            <person name="Chen Y.Y."/>
            <person name="Chang S.B."/>
            <person name="Sakamoto S."/>
            <person name="Ohme-Takagi M."/>
            <person name="Yagi M."/>
            <person name="Zeng S.J."/>
            <person name="Shen C.Y."/>
            <person name="Yeh C.M."/>
            <person name="Luo Y.B."/>
            <person name="Tsai W.C."/>
            <person name="Van de Peer Y."/>
            <person name="Liu Z.J."/>
        </authorList>
    </citation>
    <scope>NUCLEOTIDE SEQUENCE [LARGE SCALE GENOMIC DNA]</scope>
    <source>
        <tissue evidence="7">The whole plant</tissue>
    </source>
</reference>
<organism evidence="7 8">
    <name type="scientific">Dendrobium catenatum</name>
    <dbReference type="NCBI Taxonomy" id="906689"/>
    <lineage>
        <taxon>Eukaryota</taxon>
        <taxon>Viridiplantae</taxon>
        <taxon>Streptophyta</taxon>
        <taxon>Embryophyta</taxon>
        <taxon>Tracheophyta</taxon>
        <taxon>Spermatophyta</taxon>
        <taxon>Magnoliopsida</taxon>
        <taxon>Liliopsida</taxon>
        <taxon>Asparagales</taxon>
        <taxon>Orchidaceae</taxon>
        <taxon>Epidendroideae</taxon>
        <taxon>Malaxideae</taxon>
        <taxon>Dendrobiinae</taxon>
        <taxon>Dendrobium</taxon>
    </lineage>
</organism>
<dbReference type="InterPro" id="IPR007052">
    <property type="entry name" value="CS_dom"/>
</dbReference>
<evidence type="ECO:0000256" key="4">
    <source>
        <dbReference type="SAM" id="SignalP"/>
    </source>
</evidence>
<feature type="domain" description="CS" evidence="6">
    <location>
        <begin position="63"/>
        <end position="170"/>
    </location>
</feature>
<dbReference type="EMBL" id="KZ501954">
    <property type="protein sequence ID" value="PKU85970.1"/>
    <property type="molecule type" value="Genomic_DNA"/>
</dbReference>
<dbReference type="PROSITE" id="PS51203">
    <property type="entry name" value="CS"/>
    <property type="match status" value="1"/>
</dbReference>
<evidence type="ECO:0000259" key="6">
    <source>
        <dbReference type="PROSITE" id="PS51203"/>
    </source>
</evidence>
<evidence type="ECO:0000313" key="8">
    <source>
        <dbReference type="Proteomes" id="UP000233837"/>
    </source>
</evidence>